<name>A0A6N2MAF6_SALVM</name>
<sequence length="76" mass="8903">MSWWEFSIFESSSTVSLQNQRVHRTQLFLFRILSLFFRIGSQSIFLRNPSIIYSNKIYNLNLCPTFFSTGTNGEKG</sequence>
<reference evidence="1" key="1">
    <citation type="submission" date="2019-03" db="EMBL/GenBank/DDBJ databases">
        <authorList>
            <person name="Mank J."/>
            <person name="Almeida P."/>
        </authorList>
    </citation>
    <scope>NUCLEOTIDE SEQUENCE</scope>
    <source>
        <strain evidence="1">78183</strain>
    </source>
</reference>
<gene>
    <name evidence="1" type="ORF">SVIM_LOCUS340415</name>
</gene>
<proteinExistence type="predicted"/>
<dbReference type="AlphaFoldDB" id="A0A6N2MAF6"/>
<organism evidence="1">
    <name type="scientific">Salix viminalis</name>
    <name type="common">Common osier</name>
    <name type="synonym">Basket willow</name>
    <dbReference type="NCBI Taxonomy" id="40686"/>
    <lineage>
        <taxon>Eukaryota</taxon>
        <taxon>Viridiplantae</taxon>
        <taxon>Streptophyta</taxon>
        <taxon>Embryophyta</taxon>
        <taxon>Tracheophyta</taxon>
        <taxon>Spermatophyta</taxon>
        <taxon>Magnoliopsida</taxon>
        <taxon>eudicotyledons</taxon>
        <taxon>Gunneridae</taxon>
        <taxon>Pentapetalae</taxon>
        <taxon>rosids</taxon>
        <taxon>fabids</taxon>
        <taxon>Malpighiales</taxon>
        <taxon>Salicaceae</taxon>
        <taxon>Saliceae</taxon>
        <taxon>Salix</taxon>
    </lineage>
</organism>
<accession>A0A6N2MAF6</accession>
<protein>
    <submittedName>
        <fullName evidence="1">Uncharacterized protein</fullName>
    </submittedName>
</protein>
<evidence type="ECO:0000313" key="1">
    <source>
        <dbReference type="EMBL" id="VFU50848.1"/>
    </source>
</evidence>
<dbReference type="EMBL" id="CAADRP010001741">
    <property type="protein sequence ID" value="VFU50848.1"/>
    <property type="molecule type" value="Genomic_DNA"/>
</dbReference>